<dbReference type="PROSITE" id="PS50088">
    <property type="entry name" value="ANK_REPEAT"/>
    <property type="match status" value="1"/>
</dbReference>
<evidence type="ECO:0000256" key="1">
    <source>
        <dbReference type="PROSITE-ProRule" id="PRU00023"/>
    </source>
</evidence>
<dbReference type="PANTHER" id="PTHR24121">
    <property type="entry name" value="NO MECHANORECEPTOR POTENTIAL C, ISOFORM D-RELATED"/>
    <property type="match status" value="1"/>
</dbReference>
<dbReference type="EMBL" id="BLLK01000029">
    <property type="protein sequence ID" value="GFH48656.1"/>
    <property type="molecule type" value="Genomic_DNA"/>
</dbReference>
<name>A0AAD3CMD8_9STRA</name>
<dbReference type="Pfam" id="PF12796">
    <property type="entry name" value="Ank_2"/>
    <property type="match status" value="1"/>
</dbReference>
<protein>
    <submittedName>
        <fullName evidence="2">Uncharacterized protein</fullName>
    </submittedName>
</protein>
<proteinExistence type="predicted"/>
<sequence length="219" mass="25371">MNSLILSPAGSRNTIKRKSMDCEERLGSTQMMSTLKRRCANREKATLVELAPHDYLLQICDGQVKPSLSIKNFFHTYTEHELESYSLEVTQAVRSENVEQLRELHKKGISLQCSNAFGESLLHMACRRGLIDIVRFLLDEADVDLRCKDDLGRTPLHDAFWTPTPNFELVELLISISPELLFFSDRRGHTPLQYTRREHWSGWRSFLKKYEDVIKVSLE</sequence>
<keyword evidence="3" id="KW-1185">Reference proteome</keyword>
<dbReference type="SUPFAM" id="SSF48403">
    <property type="entry name" value="Ankyrin repeat"/>
    <property type="match status" value="1"/>
</dbReference>
<feature type="repeat" description="ANK" evidence="1">
    <location>
        <begin position="117"/>
        <end position="139"/>
    </location>
</feature>
<dbReference type="Proteomes" id="UP001054902">
    <property type="component" value="Unassembled WGS sequence"/>
</dbReference>
<evidence type="ECO:0000313" key="2">
    <source>
        <dbReference type="EMBL" id="GFH48656.1"/>
    </source>
</evidence>
<dbReference type="InterPro" id="IPR002110">
    <property type="entry name" value="Ankyrin_rpt"/>
</dbReference>
<gene>
    <name evidence="2" type="ORF">CTEN210_05132</name>
</gene>
<comment type="caution">
    <text evidence="2">The sequence shown here is derived from an EMBL/GenBank/DDBJ whole genome shotgun (WGS) entry which is preliminary data.</text>
</comment>
<organism evidence="2 3">
    <name type="scientific">Chaetoceros tenuissimus</name>
    <dbReference type="NCBI Taxonomy" id="426638"/>
    <lineage>
        <taxon>Eukaryota</taxon>
        <taxon>Sar</taxon>
        <taxon>Stramenopiles</taxon>
        <taxon>Ochrophyta</taxon>
        <taxon>Bacillariophyta</taxon>
        <taxon>Coscinodiscophyceae</taxon>
        <taxon>Chaetocerotophycidae</taxon>
        <taxon>Chaetocerotales</taxon>
        <taxon>Chaetocerotaceae</taxon>
        <taxon>Chaetoceros</taxon>
    </lineage>
</organism>
<dbReference type="Gene3D" id="1.25.40.20">
    <property type="entry name" value="Ankyrin repeat-containing domain"/>
    <property type="match status" value="1"/>
</dbReference>
<reference evidence="2 3" key="1">
    <citation type="journal article" date="2021" name="Sci. Rep.">
        <title>The genome of the diatom Chaetoceros tenuissimus carries an ancient integrated fragment of an extant virus.</title>
        <authorList>
            <person name="Hongo Y."/>
            <person name="Kimura K."/>
            <person name="Takaki Y."/>
            <person name="Yoshida Y."/>
            <person name="Baba S."/>
            <person name="Kobayashi G."/>
            <person name="Nagasaki K."/>
            <person name="Hano T."/>
            <person name="Tomaru Y."/>
        </authorList>
    </citation>
    <scope>NUCLEOTIDE SEQUENCE [LARGE SCALE GENOMIC DNA]</scope>
    <source>
        <strain evidence="2 3">NIES-3715</strain>
    </source>
</reference>
<dbReference type="AlphaFoldDB" id="A0AAD3CMD8"/>
<dbReference type="PANTHER" id="PTHR24121:SF23">
    <property type="entry name" value="NO MECHANORECEPTOR POTENTIAL C, ISOFORM H"/>
    <property type="match status" value="1"/>
</dbReference>
<dbReference type="SMART" id="SM00248">
    <property type="entry name" value="ANK"/>
    <property type="match status" value="2"/>
</dbReference>
<accession>A0AAD3CMD8</accession>
<dbReference type="InterPro" id="IPR036770">
    <property type="entry name" value="Ankyrin_rpt-contain_sf"/>
</dbReference>
<evidence type="ECO:0000313" key="3">
    <source>
        <dbReference type="Proteomes" id="UP001054902"/>
    </source>
</evidence>
<dbReference type="PROSITE" id="PS50297">
    <property type="entry name" value="ANK_REP_REGION"/>
    <property type="match status" value="1"/>
</dbReference>
<keyword evidence="1" id="KW-0040">ANK repeat</keyword>